<gene>
    <name evidence="1" type="ORF">ACFSGX_00880</name>
</gene>
<proteinExistence type="predicted"/>
<protein>
    <submittedName>
        <fullName evidence="1">Uncharacterized protein</fullName>
    </submittedName>
</protein>
<comment type="caution">
    <text evidence="1">The sequence shown here is derived from an EMBL/GenBank/DDBJ whole genome shotgun (WGS) entry which is preliminary data.</text>
</comment>
<dbReference type="EMBL" id="JBHUGS010000001">
    <property type="protein sequence ID" value="MFD1949318.1"/>
    <property type="molecule type" value="Genomic_DNA"/>
</dbReference>
<evidence type="ECO:0000313" key="2">
    <source>
        <dbReference type="Proteomes" id="UP001597400"/>
    </source>
</evidence>
<dbReference type="SUPFAM" id="SSF63829">
    <property type="entry name" value="Calcium-dependent phosphotriesterase"/>
    <property type="match status" value="1"/>
</dbReference>
<dbReference type="Proteomes" id="UP001597400">
    <property type="component" value="Unassembled WGS sequence"/>
</dbReference>
<name>A0ABW4TS57_9SPHN</name>
<accession>A0ABW4TS57</accession>
<evidence type="ECO:0000313" key="1">
    <source>
        <dbReference type="EMBL" id="MFD1949318.1"/>
    </source>
</evidence>
<sequence length="348" mass="37881">MDVMTKPTALVDALSLLPPTPLPALPAGWHPKRYAITVGGKLAVAACNIDIDAERTRILAAEDPPSRLQELLNAGRTGLMVLGDAGWYLELSIELETPHSLIDRFADGRWLVVGGRTDAKSNARVFGPDGTLLNRFLLGDGIQDIGIDSVGRIWVSWFDEGIAGPYNEKWRVAGEERPPSSRGIGCFDATGAFIPLPPIPEVGRIDDCYALTVTGDEAWACPYTEFPLLRLSPNQPVRWWTSELAGPSAVAIDGSCALVAGGYEEDASRLALVSLEGGGEGESVRLLARYDLPLRRRSTSANASKPDWDRPTLLAGRGDMLHLVDDGVWRRWRVSEVLANHEHRPTCE</sequence>
<reference evidence="2" key="1">
    <citation type="journal article" date="2019" name="Int. J. Syst. Evol. Microbiol.">
        <title>The Global Catalogue of Microorganisms (GCM) 10K type strain sequencing project: providing services to taxonomists for standard genome sequencing and annotation.</title>
        <authorList>
            <consortium name="The Broad Institute Genomics Platform"/>
            <consortium name="The Broad Institute Genome Sequencing Center for Infectious Disease"/>
            <person name="Wu L."/>
            <person name="Ma J."/>
        </authorList>
    </citation>
    <scope>NUCLEOTIDE SEQUENCE [LARGE SCALE GENOMIC DNA]</scope>
    <source>
        <strain evidence="2">CGMCC 1.12702</strain>
    </source>
</reference>
<keyword evidence="2" id="KW-1185">Reference proteome</keyword>
<organism evidence="1 2">
    <name type="scientific">Sphingomonas arantia</name>
    <dbReference type="NCBI Taxonomy" id="1460676"/>
    <lineage>
        <taxon>Bacteria</taxon>
        <taxon>Pseudomonadati</taxon>
        <taxon>Pseudomonadota</taxon>
        <taxon>Alphaproteobacteria</taxon>
        <taxon>Sphingomonadales</taxon>
        <taxon>Sphingomonadaceae</taxon>
        <taxon>Sphingomonas</taxon>
    </lineage>
</organism>